<dbReference type="AlphaFoldDB" id="A0A174EPF4"/>
<gene>
    <name evidence="1" type="ORF">ERS852471_01491</name>
</gene>
<evidence type="ECO:0000313" key="1">
    <source>
        <dbReference type="EMBL" id="CUO39157.1"/>
    </source>
</evidence>
<proteinExistence type="predicted"/>
<dbReference type="InterPro" id="IPR009097">
    <property type="entry name" value="Cyclic_Pdiesterase"/>
</dbReference>
<organism evidence="1 2">
    <name type="scientific">Clostridium disporicum</name>
    <dbReference type="NCBI Taxonomy" id="84024"/>
    <lineage>
        <taxon>Bacteria</taxon>
        <taxon>Bacillati</taxon>
        <taxon>Bacillota</taxon>
        <taxon>Clostridia</taxon>
        <taxon>Eubacteriales</taxon>
        <taxon>Clostridiaceae</taxon>
        <taxon>Clostridium</taxon>
    </lineage>
</organism>
<dbReference type="Gene3D" id="3.90.1140.10">
    <property type="entry name" value="Cyclic phosphodiesterase"/>
    <property type="match status" value="1"/>
</dbReference>
<accession>A0A174EPF4</accession>
<evidence type="ECO:0000313" key="2">
    <source>
        <dbReference type="Proteomes" id="UP000095594"/>
    </source>
</evidence>
<dbReference type="PANTHER" id="PTHR40037">
    <property type="entry name" value="PHOSPHOESTERASE YJCG-RELATED"/>
    <property type="match status" value="1"/>
</dbReference>
<name>A0A174EPF4_9CLOT</name>
<dbReference type="OrthoDB" id="1524661at2"/>
<sequence length="177" mass="21185">MSETYVIVAIIKGEAGEFNNNLRKDVFNDLGLKSSKLPAHFTIKAPFKHEGSIELLEKTLENFCSHEKKSPLIIDEYDHFDDRVVYMKLNMSKEGKEVHDRLIDELERIPYINFDKKDGKNKVFHVTVSSKNVRRKFTELWDYVQLRPCYFESYFDNICIYKWSNHTWELYKEYKLK</sequence>
<dbReference type="EMBL" id="CYZX01000008">
    <property type="protein sequence ID" value="CUO39157.1"/>
    <property type="molecule type" value="Genomic_DNA"/>
</dbReference>
<dbReference type="InterPro" id="IPR050580">
    <property type="entry name" value="2H_phosphoesterase_YjcG-like"/>
</dbReference>
<dbReference type="Pfam" id="PF13563">
    <property type="entry name" value="2_5_RNA_ligase2"/>
    <property type="match status" value="1"/>
</dbReference>
<dbReference type="PANTHER" id="PTHR40037:SF1">
    <property type="entry name" value="PHOSPHOESTERASE SAOUHSC_00951-RELATED"/>
    <property type="match status" value="1"/>
</dbReference>
<protein>
    <submittedName>
        <fullName evidence="1">Phosphoesterase, HXTX</fullName>
    </submittedName>
</protein>
<reference evidence="1 2" key="1">
    <citation type="submission" date="2015-09" db="EMBL/GenBank/DDBJ databases">
        <authorList>
            <consortium name="Pathogen Informatics"/>
        </authorList>
    </citation>
    <scope>NUCLEOTIDE SEQUENCE [LARGE SCALE GENOMIC DNA]</scope>
    <source>
        <strain evidence="1 2">2789STDY5834856</strain>
    </source>
</reference>
<dbReference type="RefSeq" id="WP_055265214.1">
    <property type="nucleotide sequence ID" value="NZ_CABIXQ010000008.1"/>
</dbReference>
<dbReference type="SUPFAM" id="SSF55144">
    <property type="entry name" value="LigT-like"/>
    <property type="match status" value="1"/>
</dbReference>
<dbReference type="Proteomes" id="UP000095594">
    <property type="component" value="Unassembled WGS sequence"/>
</dbReference>